<gene>
    <name evidence="14" type="ORF">OJ997_14290</name>
</gene>
<feature type="domain" description="ETF-QO/FixC ubiquinone-binding" evidence="13">
    <location>
        <begin position="236"/>
        <end position="334"/>
    </location>
</feature>
<comment type="function">
    <text evidence="11">Accepts electrons from ETF and reduces ubiquinone.</text>
</comment>
<evidence type="ECO:0000259" key="13">
    <source>
        <dbReference type="Pfam" id="PF21162"/>
    </source>
</evidence>
<comment type="cofactor">
    <cofactor evidence="1 11">
        <name>FAD</name>
        <dbReference type="ChEBI" id="CHEBI:57692"/>
    </cofactor>
</comment>
<dbReference type="Proteomes" id="UP001147653">
    <property type="component" value="Unassembled WGS sequence"/>
</dbReference>
<comment type="catalytic activity">
    <reaction evidence="11">
        <text>a ubiquinone + reduced [electron-transfer flavoprotein] = a ubiquinol + oxidized [electron-transfer flavoprotein] + H(+)</text>
        <dbReference type="Rhea" id="RHEA:24052"/>
        <dbReference type="Rhea" id="RHEA-COMP:9565"/>
        <dbReference type="Rhea" id="RHEA-COMP:9566"/>
        <dbReference type="Rhea" id="RHEA-COMP:10685"/>
        <dbReference type="Rhea" id="RHEA-COMP:10686"/>
        <dbReference type="ChEBI" id="CHEBI:15378"/>
        <dbReference type="ChEBI" id="CHEBI:16389"/>
        <dbReference type="ChEBI" id="CHEBI:17976"/>
        <dbReference type="ChEBI" id="CHEBI:57692"/>
        <dbReference type="ChEBI" id="CHEBI:58307"/>
        <dbReference type="EC" id="1.5.5.1"/>
    </reaction>
</comment>
<keyword evidence="9 11" id="KW-0411">Iron-sulfur</keyword>
<evidence type="ECO:0000259" key="12">
    <source>
        <dbReference type="Pfam" id="PF05187"/>
    </source>
</evidence>
<feature type="domain" description="ETF-QO/FixX C-terminal" evidence="12">
    <location>
        <begin position="469"/>
        <end position="563"/>
    </location>
</feature>
<evidence type="ECO:0000256" key="3">
    <source>
        <dbReference type="ARBA" id="ARBA00022630"/>
    </source>
</evidence>
<dbReference type="RefSeq" id="WP_270025785.1">
    <property type="nucleotide sequence ID" value="NZ_JAPDDP010000022.1"/>
</dbReference>
<dbReference type="InterPro" id="IPR040156">
    <property type="entry name" value="ETF-QO"/>
</dbReference>
<dbReference type="GO" id="GO:0046872">
    <property type="term" value="F:metal ion binding"/>
    <property type="evidence" value="ECO:0007669"/>
    <property type="project" value="UniProtKB-KW"/>
</dbReference>
<sequence length="565" mass="61307">MAHAPIEFPPPVDSAAEFVGPPTDDPDERIEVGVAIVGGGQAGLACAIRLLQLLADDEELTERLGEVPVAVIEKGRVAGAHQLSGGVMNPSAIRELLPDDDSWPHYGEVKRETVYFMPNRKRAIPLKPTPPPFKNHGNYVVSVAELNRWLGEKAEEMGAYILTETTGQKLLVDEGKVVGVRTGDKGRDKAGGEKGNFEPGSDVMAQATVLAEGCWGHLTGAALKALDLAPKDPQVWALGVKEVWEIEQPFEKVVHTLGWPLRAGAKWKEFGGSWIYGMNREGETPKVSIGFVTGLDWTDARFSVHDVLQEFKLHPLVKKILGDGKRVAWGAKAIPEGGYWAMPKLHAPGMVIAGDAGGMVNVPKLKGIHYAIESGRLAAETIYRQLKDGSSDFKGYEDAVYKSKMGQELYESRNMKQPFGKGLVVGGALTNAMVLTKGRFPGGHWATHRDSEAPLRYSGREERYPKPDGKYTFDKLSGVFLTGNATRDDAPSHIKLQQRVPREVADAWTYMCPAGVYEVPEDAPEEGMVDLIVNPSNCVQCGAITAKGGRLTPPEGGDGPVYQIT</sequence>
<dbReference type="EC" id="1.5.5.1" evidence="11"/>
<evidence type="ECO:0000256" key="8">
    <source>
        <dbReference type="ARBA" id="ARBA00023004"/>
    </source>
</evidence>
<keyword evidence="2 11" id="KW-0813">Transport</keyword>
<accession>A0A9X3NAQ1</accession>
<dbReference type="EMBL" id="JAPDDP010000022">
    <property type="protein sequence ID" value="MDA0181470.1"/>
    <property type="molecule type" value="Genomic_DNA"/>
</dbReference>
<keyword evidence="3 11" id="KW-0285">Flavoprotein</keyword>
<proteinExistence type="predicted"/>
<dbReference type="Pfam" id="PF21162">
    <property type="entry name" value="ETFQO_UQ-bd"/>
    <property type="match status" value="1"/>
</dbReference>
<comment type="caution">
    <text evidence="14">The sequence shown here is derived from an EMBL/GenBank/DDBJ whole genome shotgun (WGS) entry which is preliminary data.</text>
</comment>
<dbReference type="InterPro" id="IPR007859">
    <property type="entry name" value="ETF-QO/FixX_C"/>
</dbReference>
<evidence type="ECO:0000256" key="5">
    <source>
        <dbReference type="ARBA" id="ARBA00022827"/>
    </source>
</evidence>
<evidence type="ECO:0000256" key="1">
    <source>
        <dbReference type="ARBA" id="ARBA00001974"/>
    </source>
</evidence>
<evidence type="ECO:0000256" key="11">
    <source>
        <dbReference type="RuleBase" id="RU366068"/>
    </source>
</evidence>
<dbReference type="AlphaFoldDB" id="A0A9X3NAQ1"/>
<dbReference type="Gene3D" id="3.50.50.60">
    <property type="entry name" value="FAD/NAD(P)-binding domain"/>
    <property type="match status" value="1"/>
</dbReference>
<dbReference type="SUPFAM" id="SSF54373">
    <property type="entry name" value="FAD-linked reductases, C-terminal domain"/>
    <property type="match status" value="1"/>
</dbReference>
<dbReference type="Gene3D" id="3.30.70.20">
    <property type="match status" value="1"/>
</dbReference>
<comment type="cofactor">
    <cofactor evidence="11">
        <name>[4Fe-4S] cluster</name>
        <dbReference type="ChEBI" id="CHEBI:49883"/>
    </cofactor>
    <text evidence="11">Binds 1 [4Fe-4S] cluster.</text>
</comment>
<organism evidence="14 15">
    <name type="scientific">Solirubrobacter phytolaccae</name>
    <dbReference type="NCBI Taxonomy" id="1404360"/>
    <lineage>
        <taxon>Bacteria</taxon>
        <taxon>Bacillati</taxon>
        <taxon>Actinomycetota</taxon>
        <taxon>Thermoleophilia</taxon>
        <taxon>Solirubrobacterales</taxon>
        <taxon>Solirubrobacteraceae</taxon>
        <taxon>Solirubrobacter</taxon>
    </lineage>
</organism>
<protein>
    <recommendedName>
        <fullName evidence="11">Electron transfer flavoprotein-ubiquinone oxidoreductase</fullName>
        <shortName evidence="11">ETF-QO</shortName>
        <ecNumber evidence="11">1.5.5.1</ecNumber>
    </recommendedName>
</protein>
<keyword evidence="6 11" id="KW-0249">Electron transport</keyword>
<reference evidence="14" key="1">
    <citation type="submission" date="2022-10" db="EMBL/GenBank/DDBJ databases">
        <title>The WGS of Solirubrobacter phytolaccae KCTC 29190.</title>
        <authorList>
            <person name="Jiang Z."/>
        </authorList>
    </citation>
    <scope>NUCLEOTIDE SEQUENCE</scope>
    <source>
        <strain evidence="14">KCTC 29190</strain>
    </source>
</reference>
<dbReference type="SUPFAM" id="SSF51905">
    <property type="entry name" value="FAD/NAD(P)-binding domain"/>
    <property type="match status" value="1"/>
</dbReference>
<keyword evidence="10 11" id="KW-0830">Ubiquinone</keyword>
<name>A0A9X3NAQ1_9ACTN</name>
<evidence type="ECO:0000256" key="4">
    <source>
        <dbReference type="ARBA" id="ARBA00022723"/>
    </source>
</evidence>
<keyword evidence="8 11" id="KW-0408">Iron</keyword>
<dbReference type="InterPro" id="IPR036188">
    <property type="entry name" value="FAD/NAD-bd_sf"/>
</dbReference>
<dbReference type="PANTHER" id="PTHR10617:SF107">
    <property type="entry name" value="ELECTRON TRANSFER FLAVOPROTEIN-UBIQUINONE OXIDOREDUCTASE, MITOCHONDRIAL"/>
    <property type="match status" value="1"/>
</dbReference>
<keyword evidence="4 11" id="KW-0479">Metal-binding</keyword>
<keyword evidence="5 11" id="KW-0274">FAD</keyword>
<evidence type="ECO:0000256" key="10">
    <source>
        <dbReference type="ARBA" id="ARBA00023075"/>
    </source>
</evidence>
<dbReference type="Pfam" id="PF05187">
    <property type="entry name" value="Fer4_ETF_QO"/>
    <property type="match status" value="1"/>
</dbReference>
<keyword evidence="15" id="KW-1185">Reference proteome</keyword>
<evidence type="ECO:0000256" key="6">
    <source>
        <dbReference type="ARBA" id="ARBA00022982"/>
    </source>
</evidence>
<dbReference type="Gene3D" id="3.30.9.90">
    <property type="match status" value="1"/>
</dbReference>
<dbReference type="PANTHER" id="PTHR10617">
    <property type="entry name" value="ELECTRON TRANSFER FLAVOPROTEIN-UBIQUINONE OXIDOREDUCTASE"/>
    <property type="match status" value="1"/>
</dbReference>
<evidence type="ECO:0000256" key="7">
    <source>
        <dbReference type="ARBA" id="ARBA00023002"/>
    </source>
</evidence>
<evidence type="ECO:0000256" key="9">
    <source>
        <dbReference type="ARBA" id="ARBA00023014"/>
    </source>
</evidence>
<evidence type="ECO:0000313" key="14">
    <source>
        <dbReference type="EMBL" id="MDA0181470.1"/>
    </source>
</evidence>
<dbReference type="InterPro" id="IPR049398">
    <property type="entry name" value="ETF-QO/FixC_UQ-bd"/>
</dbReference>
<dbReference type="GO" id="GO:0004174">
    <property type="term" value="F:electron-transferring-flavoprotein dehydrogenase activity"/>
    <property type="evidence" value="ECO:0007669"/>
    <property type="project" value="UniProtKB-UniRule"/>
</dbReference>
<evidence type="ECO:0000313" key="15">
    <source>
        <dbReference type="Proteomes" id="UP001147653"/>
    </source>
</evidence>
<evidence type="ECO:0000256" key="2">
    <source>
        <dbReference type="ARBA" id="ARBA00022448"/>
    </source>
</evidence>
<keyword evidence="7 11" id="KW-0560">Oxidoreductase</keyword>
<dbReference type="GO" id="GO:0051539">
    <property type="term" value="F:4 iron, 4 sulfur cluster binding"/>
    <property type="evidence" value="ECO:0007669"/>
    <property type="project" value="UniProtKB-UniRule"/>
</dbReference>